<gene>
    <name evidence="2" type="ORF">DILT_LOCUS8894</name>
</gene>
<evidence type="ECO:0000313" key="3">
    <source>
        <dbReference type="Proteomes" id="UP000281553"/>
    </source>
</evidence>
<feature type="transmembrane region" description="Helical" evidence="1">
    <location>
        <begin position="84"/>
        <end position="103"/>
    </location>
</feature>
<keyword evidence="1" id="KW-1133">Transmembrane helix</keyword>
<dbReference type="AlphaFoldDB" id="A0A3P7LQ18"/>
<protein>
    <recommendedName>
        <fullName evidence="4">MARVEL domain-containing protein</fullName>
    </recommendedName>
</protein>
<reference evidence="2 3" key="1">
    <citation type="submission" date="2018-11" db="EMBL/GenBank/DDBJ databases">
        <authorList>
            <consortium name="Pathogen Informatics"/>
        </authorList>
    </citation>
    <scope>NUCLEOTIDE SEQUENCE [LARGE SCALE GENOMIC DNA]</scope>
</reference>
<feature type="transmembrane region" description="Helical" evidence="1">
    <location>
        <begin position="45"/>
        <end position="72"/>
    </location>
</feature>
<dbReference type="OrthoDB" id="6244800at2759"/>
<dbReference type="Proteomes" id="UP000281553">
    <property type="component" value="Unassembled WGS sequence"/>
</dbReference>
<keyword evidence="1" id="KW-0812">Transmembrane</keyword>
<name>A0A3P7LQ18_DIBLA</name>
<evidence type="ECO:0000256" key="1">
    <source>
        <dbReference type="SAM" id="Phobius"/>
    </source>
</evidence>
<sequence>MEMRRLTATLLGNAIAAIISALAIPHWGCGNLIEDCTRGYDRAAIIAVAALLIIGLVFLIVVFIIDLVLICSSTVPPGLITARFILLYLGTGLILIAVIVFTARRNGLWSYFLAVIGSIFAVVVAILAIMTSRCVTRTERVVVRTTR</sequence>
<proteinExistence type="predicted"/>
<evidence type="ECO:0008006" key="4">
    <source>
        <dbReference type="Google" id="ProtNLM"/>
    </source>
</evidence>
<dbReference type="EMBL" id="UYRU01055491">
    <property type="protein sequence ID" value="VDN13063.1"/>
    <property type="molecule type" value="Genomic_DNA"/>
</dbReference>
<accession>A0A3P7LQ18</accession>
<organism evidence="2 3">
    <name type="scientific">Dibothriocephalus latus</name>
    <name type="common">Fish tapeworm</name>
    <name type="synonym">Diphyllobothrium latum</name>
    <dbReference type="NCBI Taxonomy" id="60516"/>
    <lineage>
        <taxon>Eukaryota</taxon>
        <taxon>Metazoa</taxon>
        <taxon>Spiralia</taxon>
        <taxon>Lophotrochozoa</taxon>
        <taxon>Platyhelminthes</taxon>
        <taxon>Cestoda</taxon>
        <taxon>Eucestoda</taxon>
        <taxon>Diphyllobothriidea</taxon>
        <taxon>Diphyllobothriidae</taxon>
        <taxon>Dibothriocephalus</taxon>
    </lineage>
</organism>
<keyword evidence="1" id="KW-0472">Membrane</keyword>
<evidence type="ECO:0000313" key="2">
    <source>
        <dbReference type="EMBL" id="VDN13063.1"/>
    </source>
</evidence>
<keyword evidence="3" id="KW-1185">Reference proteome</keyword>
<feature type="transmembrane region" description="Helical" evidence="1">
    <location>
        <begin position="109"/>
        <end position="130"/>
    </location>
</feature>